<dbReference type="OrthoDB" id="5141738at2759"/>
<feature type="transmembrane region" description="Helical" evidence="8">
    <location>
        <begin position="361"/>
        <end position="385"/>
    </location>
</feature>
<evidence type="ECO:0000256" key="1">
    <source>
        <dbReference type="ARBA" id="ARBA00004141"/>
    </source>
</evidence>
<feature type="transmembrane region" description="Helical" evidence="8">
    <location>
        <begin position="21"/>
        <end position="40"/>
    </location>
</feature>
<accession>A0A4P9ZF20</accession>
<feature type="transmembrane region" description="Helical" evidence="8">
    <location>
        <begin position="104"/>
        <end position="124"/>
    </location>
</feature>
<evidence type="ECO:0000256" key="2">
    <source>
        <dbReference type="ARBA" id="ARBA00010992"/>
    </source>
</evidence>
<dbReference type="InterPro" id="IPR020846">
    <property type="entry name" value="MFS_dom"/>
</dbReference>
<evidence type="ECO:0000256" key="7">
    <source>
        <dbReference type="ARBA" id="ARBA00023136"/>
    </source>
</evidence>
<name>A0A4P9ZF20_9ASCO</name>
<evidence type="ECO:0000256" key="4">
    <source>
        <dbReference type="ARBA" id="ARBA00022597"/>
    </source>
</evidence>
<evidence type="ECO:0000256" key="6">
    <source>
        <dbReference type="ARBA" id="ARBA00022989"/>
    </source>
</evidence>
<sequence length="390" mass="43322">METKNLGERAPVIPAKPVSEYLLICGLCGFVSFDAFVFGFDTGTISGFVSMGNFLERFGKLNDQGVYYFSRTRTGLIVSIFNIGCAIGGIVLSKCADLWGRRLGLLTAMCIYVVGIFVQISSLTAWYQCFIGRLITGLAVGTVSVLSPLFIGETAPKHLISTIVYCCHSMITFGIFMSYCTTYGTERYPDSKQWRIPLWLCFAWAFLLMGGIKSKIEEAKQLSPKSYAVYHEIQLIQAGIDREVLAGKPKIFERVVMGDMLQSLQQLTGNNYFFYYGTTIFKVVGLEDSFQTSIILGVVNFLSTFAGIYAIERFGRRLCLLAGSSCMSLCFLIYAILSSLHLYINGYSNDPCNTRKSTGNAIIFITCLFIFILASSWAGGCYVSFPRHNH</sequence>
<feature type="transmembrane region" description="Helical" evidence="8">
    <location>
        <begin position="130"/>
        <end position="151"/>
    </location>
</feature>
<dbReference type="PROSITE" id="PS00216">
    <property type="entry name" value="SUGAR_TRANSPORT_1"/>
    <property type="match status" value="2"/>
</dbReference>
<dbReference type="PRINTS" id="PR00171">
    <property type="entry name" value="SUGRTRNSPORT"/>
</dbReference>
<comment type="similarity">
    <text evidence="2">Belongs to the major facilitator superfamily. Sugar transporter (TC 2.A.1.1) family.</text>
</comment>
<feature type="transmembrane region" description="Helical" evidence="8">
    <location>
        <begin position="267"/>
        <end position="284"/>
    </location>
</feature>
<dbReference type="PROSITE" id="PS50850">
    <property type="entry name" value="MFS"/>
    <property type="match status" value="1"/>
</dbReference>
<dbReference type="InterPro" id="IPR036259">
    <property type="entry name" value="MFS_trans_sf"/>
</dbReference>
<dbReference type="InterPro" id="IPR005829">
    <property type="entry name" value="Sugar_transporter_CS"/>
</dbReference>
<keyword evidence="3" id="KW-0813">Transport</keyword>
<keyword evidence="5 8" id="KW-0812">Transmembrane</keyword>
<feature type="domain" description="Major facilitator superfamily (MFS) profile" evidence="9">
    <location>
        <begin position="27"/>
        <end position="390"/>
    </location>
</feature>
<evidence type="ECO:0000256" key="5">
    <source>
        <dbReference type="ARBA" id="ARBA00022692"/>
    </source>
</evidence>
<keyword evidence="11" id="KW-1185">Reference proteome</keyword>
<keyword evidence="4" id="KW-0762">Sugar transport</keyword>
<reference evidence="11" key="1">
    <citation type="journal article" date="2018" name="Nat. Microbiol.">
        <title>Leveraging single-cell genomics to expand the fungal tree of life.</title>
        <authorList>
            <person name="Ahrendt S.R."/>
            <person name="Quandt C.A."/>
            <person name="Ciobanu D."/>
            <person name="Clum A."/>
            <person name="Salamov A."/>
            <person name="Andreopoulos B."/>
            <person name="Cheng J.F."/>
            <person name="Woyke T."/>
            <person name="Pelin A."/>
            <person name="Henrissat B."/>
            <person name="Reynolds N.K."/>
            <person name="Benny G.L."/>
            <person name="Smith M.E."/>
            <person name="James T.Y."/>
            <person name="Grigoriev I.V."/>
        </authorList>
    </citation>
    <scope>NUCLEOTIDE SEQUENCE [LARGE SCALE GENOMIC DNA]</scope>
    <source>
        <strain evidence="11">Baker2002</strain>
    </source>
</reference>
<dbReference type="EMBL" id="ML004440">
    <property type="protein sequence ID" value="RKP31555.1"/>
    <property type="molecule type" value="Genomic_DNA"/>
</dbReference>
<evidence type="ECO:0000259" key="9">
    <source>
        <dbReference type="PROSITE" id="PS50850"/>
    </source>
</evidence>
<dbReference type="GO" id="GO:0055056">
    <property type="term" value="F:D-glucose transmembrane transporter activity"/>
    <property type="evidence" value="ECO:0007669"/>
    <property type="project" value="UniProtKB-ARBA"/>
</dbReference>
<dbReference type="Proteomes" id="UP000268321">
    <property type="component" value="Unassembled WGS sequence"/>
</dbReference>
<evidence type="ECO:0000313" key="10">
    <source>
        <dbReference type="EMBL" id="RKP31555.1"/>
    </source>
</evidence>
<dbReference type="InterPro" id="IPR003663">
    <property type="entry name" value="Sugar/inositol_transpt"/>
</dbReference>
<dbReference type="Gene3D" id="1.20.1250.20">
    <property type="entry name" value="MFS general substrate transporter like domains"/>
    <property type="match status" value="2"/>
</dbReference>
<comment type="subcellular location">
    <subcellularLocation>
        <location evidence="1">Membrane</location>
        <topology evidence="1">Multi-pass membrane protein</topology>
    </subcellularLocation>
</comment>
<proteinExistence type="inferred from homology"/>
<keyword evidence="6 8" id="KW-1133">Transmembrane helix</keyword>
<dbReference type="InterPro" id="IPR050360">
    <property type="entry name" value="MFS_Sugar_Transporters"/>
</dbReference>
<gene>
    <name evidence="10" type="ORF">METBISCDRAFT_30130</name>
</gene>
<evidence type="ECO:0000256" key="8">
    <source>
        <dbReference type="SAM" id="Phobius"/>
    </source>
</evidence>
<organism evidence="10 11">
    <name type="scientific">Metschnikowia bicuspidata</name>
    <dbReference type="NCBI Taxonomy" id="27322"/>
    <lineage>
        <taxon>Eukaryota</taxon>
        <taxon>Fungi</taxon>
        <taxon>Dikarya</taxon>
        <taxon>Ascomycota</taxon>
        <taxon>Saccharomycotina</taxon>
        <taxon>Pichiomycetes</taxon>
        <taxon>Metschnikowiaceae</taxon>
        <taxon>Metschnikowia</taxon>
    </lineage>
</organism>
<evidence type="ECO:0000313" key="11">
    <source>
        <dbReference type="Proteomes" id="UP000268321"/>
    </source>
</evidence>
<dbReference type="AlphaFoldDB" id="A0A4P9ZF20"/>
<dbReference type="SUPFAM" id="SSF103473">
    <property type="entry name" value="MFS general substrate transporter"/>
    <property type="match status" value="1"/>
</dbReference>
<feature type="transmembrane region" description="Helical" evidence="8">
    <location>
        <begin position="318"/>
        <end position="341"/>
    </location>
</feature>
<feature type="transmembrane region" description="Helical" evidence="8">
    <location>
        <begin position="290"/>
        <end position="311"/>
    </location>
</feature>
<dbReference type="PANTHER" id="PTHR48022:SF75">
    <property type="entry name" value="GALACTOSE TRANSPORTER-RELATED"/>
    <property type="match status" value="1"/>
</dbReference>
<evidence type="ECO:0000256" key="3">
    <source>
        <dbReference type="ARBA" id="ARBA00022448"/>
    </source>
</evidence>
<dbReference type="InterPro" id="IPR005828">
    <property type="entry name" value="MFS_sugar_transport-like"/>
</dbReference>
<dbReference type="Pfam" id="PF00083">
    <property type="entry name" value="Sugar_tr"/>
    <property type="match status" value="1"/>
</dbReference>
<feature type="transmembrane region" description="Helical" evidence="8">
    <location>
        <begin position="74"/>
        <end position="92"/>
    </location>
</feature>
<dbReference type="GO" id="GO:0005351">
    <property type="term" value="F:carbohydrate:proton symporter activity"/>
    <property type="evidence" value="ECO:0007669"/>
    <property type="project" value="TreeGrafter"/>
</dbReference>
<dbReference type="GO" id="GO:0005886">
    <property type="term" value="C:plasma membrane"/>
    <property type="evidence" value="ECO:0007669"/>
    <property type="project" value="TreeGrafter"/>
</dbReference>
<feature type="transmembrane region" description="Helical" evidence="8">
    <location>
        <begin position="163"/>
        <end position="184"/>
    </location>
</feature>
<keyword evidence="7 8" id="KW-0472">Membrane</keyword>
<protein>
    <submittedName>
        <fullName evidence="10">General substrate transporter</fullName>
    </submittedName>
</protein>
<feature type="transmembrane region" description="Helical" evidence="8">
    <location>
        <begin position="196"/>
        <end position="212"/>
    </location>
</feature>
<dbReference type="PANTHER" id="PTHR48022">
    <property type="entry name" value="PLASTIDIC GLUCOSE TRANSPORTER 4"/>
    <property type="match status" value="1"/>
</dbReference>